<evidence type="ECO:0000256" key="4">
    <source>
        <dbReference type="ARBA" id="ARBA00022741"/>
    </source>
</evidence>
<dbReference type="EMBL" id="BQXS01010019">
    <property type="protein sequence ID" value="GKT32627.1"/>
    <property type="molecule type" value="Genomic_DNA"/>
</dbReference>
<comment type="similarity">
    <text evidence="2 7">Belongs to the TCP-1 chaperonin family.</text>
</comment>
<reference evidence="8" key="1">
    <citation type="submission" date="2022-03" db="EMBL/GenBank/DDBJ databases">
        <title>Draft genome sequence of Aduncisulcus paluster, a free-living microaerophilic Fornicata.</title>
        <authorList>
            <person name="Yuyama I."/>
            <person name="Kume K."/>
            <person name="Tamura T."/>
            <person name="Inagaki Y."/>
            <person name="Hashimoto T."/>
        </authorList>
    </citation>
    <scope>NUCLEOTIDE SEQUENCE</scope>
    <source>
        <strain evidence="8">NY0171</strain>
    </source>
</reference>
<dbReference type="NCBIfam" id="TIGR02346">
    <property type="entry name" value="chap_CCT_theta"/>
    <property type="match status" value="1"/>
</dbReference>
<proteinExistence type="inferred from homology"/>
<evidence type="ECO:0000313" key="8">
    <source>
        <dbReference type="EMBL" id="GKT32627.1"/>
    </source>
</evidence>
<organism evidence="8 9">
    <name type="scientific">Aduncisulcus paluster</name>
    <dbReference type="NCBI Taxonomy" id="2918883"/>
    <lineage>
        <taxon>Eukaryota</taxon>
        <taxon>Metamonada</taxon>
        <taxon>Carpediemonas-like organisms</taxon>
        <taxon>Aduncisulcus</taxon>
    </lineage>
</organism>
<evidence type="ECO:0000256" key="1">
    <source>
        <dbReference type="ARBA" id="ARBA00004496"/>
    </source>
</evidence>
<dbReference type="PANTHER" id="PTHR11353">
    <property type="entry name" value="CHAPERONIN"/>
    <property type="match status" value="1"/>
</dbReference>
<dbReference type="InterPro" id="IPR027409">
    <property type="entry name" value="GroEL-like_apical_dom_sf"/>
</dbReference>
<protein>
    <submittedName>
        <fullName evidence="8">T-complex protein 1 subunit theta</fullName>
    </submittedName>
</protein>
<dbReference type="Pfam" id="PF00118">
    <property type="entry name" value="Cpn60_TCP1"/>
    <property type="match status" value="1"/>
</dbReference>
<dbReference type="SUPFAM" id="SSF52029">
    <property type="entry name" value="GroEL apical domain-like"/>
    <property type="match status" value="1"/>
</dbReference>
<dbReference type="InterPro" id="IPR017998">
    <property type="entry name" value="Chaperone_TCP-1"/>
</dbReference>
<comment type="caution">
    <text evidence="8">The sequence shown here is derived from an EMBL/GenBank/DDBJ whole genome shotgun (WGS) entry which is preliminary data.</text>
</comment>
<evidence type="ECO:0000256" key="5">
    <source>
        <dbReference type="ARBA" id="ARBA00022840"/>
    </source>
</evidence>
<keyword evidence="6 7" id="KW-0143">Chaperone</keyword>
<name>A0ABQ5KJC7_9EUKA</name>
<dbReference type="Gene3D" id="1.10.560.10">
    <property type="entry name" value="GroEL-like equatorial domain"/>
    <property type="match status" value="1"/>
</dbReference>
<keyword evidence="3" id="KW-0963">Cytoplasm</keyword>
<comment type="subcellular location">
    <subcellularLocation>
        <location evidence="1">Cytoplasm</location>
    </subcellularLocation>
</comment>
<gene>
    <name evidence="8" type="ORF">ADUPG1_006732</name>
</gene>
<evidence type="ECO:0000313" key="9">
    <source>
        <dbReference type="Proteomes" id="UP001057375"/>
    </source>
</evidence>
<dbReference type="InterPro" id="IPR002423">
    <property type="entry name" value="Cpn60/GroEL/TCP-1"/>
</dbReference>
<dbReference type="Gene3D" id="3.30.260.10">
    <property type="entry name" value="TCP-1-like chaperonin intermediate domain"/>
    <property type="match status" value="1"/>
</dbReference>
<dbReference type="Gene3D" id="3.50.7.10">
    <property type="entry name" value="GroEL"/>
    <property type="match status" value="1"/>
</dbReference>
<dbReference type="PRINTS" id="PR00304">
    <property type="entry name" value="TCOMPLEXTCP1"/>
</dbReference>
<evidence type="ECO:0000256" key="6">
    <source>
        <dbReference type="ARBA" id="ARBA00023186"/>
    </source>
</evidence>
<evidence type="ECO:0000256" key="7">
    <source>
        <dbReference type="RuleBase" id="RU004187"/>
    </source>
</evidence>
<dbReference type="SUPFAM" id="SSF54849">
    <property type="entry name" value="GroEL-intermediate domain like"/>
    <property type="match status" value="1"/>
</dbReference>
<evidence type="ECO:0000256" key="2">
    <source>
        <dbReference type="ARBA" id="ARBA00008020"/>
    </source>
</evidence>
<sequence>MQQDGKLFLQKQHLQNIGACYELAKKISTSFGPKGMLKIILNHLEKLFISKNSTTIMSELEIKHPAAKMVVLAANSQALEIGDGTNFVVTLAGELLHQAAELITQGLVPKDIITGYEMGLRLCLEHLEKLVSHKLEGFDDHAELTKALRPIVMSKQYGFEDYLSPIIAQACSMVIPKKSHTFNTDNVRIVKIIGQSIEDSYVERGMILLRPVYGAVKHIKEGAKILVVRGALEPEMSETKGTIMFSSADEMLAFSKSEEDRIQKRVDQLVEAGVNVVVSGSSVNDLVKHYLDMANIMIIRIPSKWGLLRLGRSVGARPLVKFTDDFTGDMLGKADEVRSKEIGGAKCVVFSDDYSDEDISTGRKRGIATIVLRASTRNMLDDLEQCVQNAVSSVKAMTEDSRMVLGAGATELSLSAVLRHAADRTTGLEQYALRKFSEALRIIPRTLLQTCGLDTEKGLTMLSAAHEKGDTKMGVNIEAKRVQDCTMDAEKAGIFDLFCGKEWGLKCAVDAACTVLKVDLIIMTKEAGIKPKGK</sequence>
<keyword evidence="5 7" id="KW-0067">ATP-binding</keyword>
<dbReference type="InterPro" id="IPR012721">
    <property type="entry name" value="Chap_CCT_theta"/>
</dbReference>
<keyword evidence="9" id="KW-1185">Reference proteome</keyword>
<evidence type="ECO:0000256" key="3">
    <source>
        <dbReference type="ARBA" id="ARBA00022490"/>
    </source>
</evidence>
<keyword evidence="4 7" id="KW-0547">Nucleotide-binding</keyword>
<dbReference type="SUPFAM" id="SSF48592">
    <property type="entry name" value="GroEL equatorial domain-like"/>
    <property type="match status" value="1"/>
</dbReference>
<dbReference type="InterPro" id="IPR027413">
    <property type="entry name" value="GROEL-like_equatorial_sf"/>
</dbReference>
<dbReference type="InterPro" id="IPR027410">
    <property type="entry name" value="TCP-1-like_intermed_sf"/>
</dbReference>
<accession>A0ABQ5KJC7</accession>
<dbReference type="Proteomes" id="UP001057375">
    <property type="component" value="Unassembled WGS sequence"/>
</dbReference>